<dbReference type="PANTHER" id="PTHR43289">
    <property type="entry name" value="MITOGEN-ACTIVATED PROTEIN KINASE KINASE KINASE 20-RELATED"/>
    <property type="match status" value="1"/>
</dbReference>
<dbReference type="SUPFAM" id="SSF56112">
    <property type="entry name" value="Protein kinase-like (PK-like)"/>
    <property type="match status" value="1"/>
</dbReference>
<evidence type="ECO:0000256" key="2">
    <source>
        <dbReference type="ARBA" id="ARBA00022741"/>
    </source>
</evidence>
<feature type="region of interest" description="Disordered" evidence="5">
    <location>
        <begin position="262"/>
        <end position="292"/>
    </location>
</feature>
<keyword evidence="6" id="KW-1133">Transmembrane helix</keyword>
<organism evidence="8 9">
    <name type="scientific">Methylobacterium cerastii</name>
    <dbReference type="NCBI Taxonomy" id="932741"/>
    <lineage>
        <taxon>Bacteria</taxon>
        <taxon>Pseudomonadati</taxon>
        <taxon>Pseudomonadota</taxon>
        <taxon>Alphaproteobacteria</taxon>
        <taxon>Hyphomicrobiales</taxon>
        <taxon>Methylobacteriaceae</taxon>
        <taxon>Methylobacterium</taxon>
    </lineage>
</organism>
<accession>A0ABQ4QLH8</accession>
<keyword evidence="9" id="KW-1185">Reference proteome</keyword>
<dbReference type="InterPro" id="IPR008266">
    <property type="entry name" value="Tyr_kinase_AS"/>
</dbReference>
<evidence type="ECO:0000256" key="3">
    <source>
        <dbReference type="ARBA" id="ARBA00022777"/>
    </source>
</evidence>
<keyword evidence="2" id="KW-0547">Nucleotide-binding</keyword>
<dbReference type="PROSITE" id="PS00109">
    <property type="entry name" value="PROTEIN_KINASE_TYR"/>
    <property type="match status" value="1"/>
</dbReference>
<evidence type="ECO:0000256" key="5">
    <source>
        <dbReference type="SAM" id="MobiDB-lite"/>
    </source>
</evidence>
<evidence type="ECO:0000313" key="9">
    <source>
        <dbReference type="Proteomes" id="UP001055117"/>
    </source>
</evidence>
<proteinExistence type="predicted"/>
<dbReference type="Gene3D" id="3.30.200.20">
    <property type="entry name" value="Phosphorylase Kinase, domain 1"/>
    <property type="match status" value="1"/>
</dbReference>
<dbReference type="Gene3D" id="1.10.510.10">
    <property type="entry name" value="Transferase(Phosphotransferase) domain 1"/>
    <property type="match status" value="1"/>
</dbReference>
<dbReference type="InterPro" id="IPR011009">
    <property type="entry name" value="Kinase-like_dom_sf"/>
</dbReference>
<evidence type="ECO:0000313" key="8">
    <source>
        <dbReference type="EMBL" id="GJD45619.1"/>
    </source>
</evidence>
<evidence type="ECO:0000256" key="6">
    <source>
        <dbReference type="SAM" id="Phobius"/>
    </source>
</evidence>
<keyword evidence="6" id="KW-0812">Transmembrane</keyword>
<feature type="transmembrane region" description="Helical" evidence="6">
    <location>
        <begin position="295"/>
        <end position="315"/>
    </location>
</feature>
<feature type="compositionally biased region" description="Pro residues" evidence="5">
    <location>
        <begin position="413"/>
        <end position="426"/>
    </location>
</feature>
<dbReference type="EMBL" id="BPQG01000053">
    <property type="protein sequence ID" value="GJD45619.1"/>
    <property type="molecule type" value="Genomic_DNA"/>
</dbReference>
<keyword evidence="1" id="KW-0808">Transferase</keyword>
<sequence>MTEETRISPGPQFRLGPGTRLNGIYEIERFITAGGMGEIYRGRAIETGDTVAIKTIRPDLAGVSTAMQLFRKEASALHNLYHEAIVRYFVFSTDPGLSLTYLAMEFVEGESLSELAARGPLSTQQLRTLTHRLASGLQAAHRLGIIHRDLSPDNILVPGGDVTNAKIIDFGIARSTLGEGTVIGSGFAGKMNYVSPEQLGLFGGEVGPPSDIYSLGLVIAEAARGRHLDMGHSHVEVIDRRRRVPDLAGIDPAIRAVLTRMLQPNPKDRPQSMGDVETWMPRAEPRPGSGRGRRVAAAATGVVLLVGLGAAAFYAGGLDFAGLSPGGVREAATPSRLAEPDPLPPPPQRPLSEPKLRQETRQESRQETQQETRQDVRPEPRLEAQSELRQEARQERAPLQSPGPVAALESPALSPPPEAPATPFSPRPGVSVEQVREFLRGYGGGKCFHITPVTVAAREATIEAYGATPTPFMAFDEAFQRILGFEPEINLRQVTAAQCPLVEYLGSRANQRVANRPMLTLKSDTLRGGDDLVASTDVRADKHVDLLLISNDGLVHSLTGYTKRSGDTLTATLKLVDDGRGGDPTPQLVVALASPKPLTALLAEAKSGTMTAERFVKLLPSEAVLTVKYVKLGS</sequence>
<dbReference type="GO" id="GO:0016301">
    <property type="term" value="F:kinase activity"/>
    <property type="evidence" value="ECO:0007669"/>
    <property type="project" value="UniProtKB-KW"/>
</dbReference>
<protein>
    <submittedName>
        <fullName evidence="8">Serine/threonine-protein kinase PknD</fullName>
    </submittedName>
</protein>
<evidence type="ECO:0000259" key="7">
    <source>
        <dbReference type="PROSITE" id="PS50011"/>
    </source>
</evidence>
<evidence type="ECO:0000256" key="1">
    <source>
        <dbReference type="ARBA" id="ARBA00022679"/>
    </source>
</evidence>
<dbReference type="CDD" id="cd14014">
    <property type="entry name" value="STKc_PknB_like"/>
    <property type="match status" value="1"/>
</dbReference>
<dbReference type="Pfam" id="PF00069">
    <property type="entry name" value="Pkinase"/>
    <property type="match status" value="1"/>
</dbReference>
<evidence type="ECO:0000256" key="4">
    <source>
        <dbReference type="ARBA" id="ARBA00022840"/>
    </source>
</evidence>
<comment type="caution">
    <text evidence="8">The sequence shown here is derived from an EMBL/GenBank/DDBJ whole genome shotgun (WGS) entry which is preliminary data.</text>
</comment>
<keyword evidence="6" id="KW-0472">Membrane</keyword>
<gene>
    <name evidence="8" type="primary">pknD_2</name>
    <name evidence="8" type="ORF">AFCDBAGC_3493</name>
</gene>
<keyword evidence="3 8" id="KW-0418">Kinase</keyword>
<feature type="compositionally biased region" description="Basic and acidic residues" evidence="5">
    <location>
        <begin position="352"/>
        <end position="396"/>
    </location>
</feature>
<feature type="region of interest" description="Disordered" evidence="5">
    <location>
        <begin position="327"/>
        <end position="429"/>
    </location>
</feature>
<dbReference type="PROSITE" id="PS50011">
    <property type="entry name" value="PROTEIN_KINASE_DOM"/>
    <property type="match status" value="1"/>
</dbReference>
<dbReference type="InterPro" id="IPR000719">
    <property type="entry name" value="Prot_kinase_dom"/>
</dbReference>
<keyword evidence="4" id="KW-0067">ATP-binding</keyword>
<name>A0ABQ4QLH8_9HYPH</name>
<dbReference type="RefSeq" id="WP_238272607.1">
    <property type="nucleotide sequence ID" value="NZ_BPQG01000053.1"/>
</dbReference>
<dbReference type="PANTHER" id="PTHR43289:SF34">
    <property type="entry name" value="SERINE_THREONINE-PROTEIN KINASE YBDM-RELATED"/>
    <property type="match status" value="1"/>
</dbReference>
<dbReference type="Proteomes" id="UP001055117">
    <property type="component" value="Unassembled WGS sequence"/>
</dbReference>
<reference evidence="8 9" key="1">
    <citation type="journal article" date="2021" name="Front. Microbiol.">
        <title>Comprehensive Comparative Genomics and Phenotyping of Methylobacterium Species.</title>
        <authorList>
            <person name="Alessa O."/>
            <person name="Ogura Y."/>
            <person name="Fujitani Y."/>
            <person name="Takami H."/>
            <person name="Hayashi T."/>
            <person name="Sahin N."/>
            <person name="Tani A."/>
        </authorList>
    </citation>
    <scope>NUCLEOTIDE SEQUENCE [LARGE SCALE GENOMIC DNA]</scope>
    <source>
        <strain evidence="8 9">DSM 23679</strain>
    </source>
</reference>
<feature type="domain" description="Protein kinase" evidence="7">
    <location>
        <begin position="25"/>
        <end position="283"/>
    </location>
</feature>